<dbReference type="Gene3D" id="2.30.30.60">
    <property type="match status" value="1"/>
</dbReference>
<feature type="domain" description="Mechanosensitive ion channel MscS C-terminal" evidence="9">
    <location>
        <begin position="332"/>
        <end position="416"/>
    </location>
</feature>
<dbReference type="SUPFAM" id="SSF82861">
    <property type="entry name" value="Mechanosensitive channel protein MscS (YggB), transmembrane region"/>
    <property type="match status" value="1"/>
</dbReference>
<keyword evidence="11" id="KW-1185">Reference proteome</keyword>
<evidence type="ECO:0000256" key="4">
    <source>
        <dbReference type="ARBA" id="ARBA00022692"/>
    </source>
</evidence>
<dbReference type="InterPro" id="IPR011014">
    <property type="entry name" value="MscS_channel_TM-2"/>
</dbReference>
<feature type="transmembrane region" description="Helical" evidence="7">
    <location>
        <begin position="170"/>
        <end position="189"/>
    </location>
</feature>
<dbReference type="InterPro" id="IPR010920">
    <property type="entry name" value="LSM_dom_sf"/>
</dbReference>
<evidence type="ECO:0000256" key="6">
    <source>
        <dbReference type="ARBA" id="ARBA00023136"/>
    </source>
</evidence>
<evidence type="ECO:0008006" key="12">
    <source>
        <dbReference type="Google" id="ProtNLM"/>
    </source>
</evidence>
<dbReference type="GO" id="GO:0008381">
    <property type="term" value="F:mechanosensitive monoatomic ion channel activity"/>
    <property type="evidence" value="ECO:0007669"/>
    <property type="project" value="UniProtKB-ARBA"/>
</dbReference>
<dbReference type="SUPFAM" id="SSF82689">
    <property type="entry name" value="Mechanosensitive channel protein MscS (YggB), C-terminal domain"/>
    <property type="match status" value="1"/>
</dbReference>
<dbReference type="GO" id="GO:0005886">
    <property type="term" value="C:plasma membrane"/>
    <property type="evidence" value="ECO:0007669"/>
    <property type="project" value="UniProtKB-SubCell"/>
</dbReference>
<dbReference type="Pfam" id="PF21082">
    <property type="entry name" value="MS_channel_3rd"/>
    <property type="match status" value="1"/>
</dbReference>
<sequence length="457" mass="50656">MHLKTCHNVFMNLSQIIENIQGRIPDTVNEVELFSSFALIIMAAFISWIIAKFLAPKLSAKFGEHEGTIFELLKFLPKIIFELLFGVIMLSALALWSWQIYAEFCIGFAAALAMAAALNHLLRAANIGYFASVGFSIIAFFFIFTQSIGGLTSLNIILSSIGFSIGEYRFTLWTAISGIFAIILLLAMVRLSSRVIKAILLRNPNLDDAQKALGEKLSLVTLVIISFFIGIDILGIDLTALAVFSGAFGLAIGFGLQKTFGNLIAGIILLMDRSIKPGDVIAVGDSFGEVKKIGIRAVSVITRDSKEHLIPNENLMTNEVENWSYTSRKVRIKIPVGVSYNSEMELVEKLMIQAASETPRVLKRPAPAIWWSNYGASSVDFEIMVWISDPEEGVGNIRSAVLRRLWFLFKENDIEIPFPQHDLNIRTIDDELVSKLTILSKDAQTAKKISKKPSKSQ</sequence>
<feature type="transmembrane region" description="Helical" evidence="7">
    <location>
        <begin position="100"/>
        <end position="122"/>
    </location>
</feature>
<gene>
    <name evidence="10" type="ORF">LPB140_00665</name>
</gene>
<organism evidence="10 11">
    <name type="scientific">Sphingorhabdus lutea</name>
    <dbReference type="NCBI Taxonomy" id="1913578"/>
    <lineage>
        <taxon>Bacteria</taxon>
        <taxon>Pseudomonadati</taxon>
        <taxon>Pseudomonadota</taxon>
        <taxon>Alphaproteobacteria</taxon>
        <taxon>Sphingomonadales</taxon>
        <taxon>Sphingomonadaceae</taxon>
        <taxon>Sphingorhabdus</taxon>
    </lineage>
</organism>
<reference evidence="10 11" key="1">
    <citation type="submission" date="2016-11" db="EMBL/GenBank/DDBJ databases">
        <title>Sphingorhabdus sp. LPB0140, isolated from marine environment.</title>
        <authorList>
            <person name="Kim E."/>
            <person name="Yi H."/>
        </authorList>
    </citation>
    <scope>NUCLEOTIDE SEQUENCE [LARGE SCALE GENOMIC DNA]</scope>
    <source>
        <strain evidence="10 11">LPB0140</strain>
    </source>
</reference>
<dbReference type="AlphaFoldDB" id="A0A1L3J912"/>
<evidence type="ECO:0000313" key="10">
    <source>
        <dbReference type="EMBL" id="APG61600.1"/>
    </source>
</evidence>
<keyword evidence="3" id="KW-1003">Cell membrane</keyword>
<dbReference type="STRING" id="1913578.LPB140_00665"/>
<protein>
    <recommendedName>
        <fullName evidence="12">Mechanosensitive ion channel</fullName>
    </recommendedName>
</protein>
<dbReference type="SUPFAM" id="SSF50182">
    <property type="entry name" value="Sm-like ribonucleoproteins"/>
    <property type="match status" value="1"/>
</dbReference>
<dbReference type="Pfam" id="PF00924">
    <property type="entry name" value="MS_channel_2nd"/>
    <property type="match status" value="1"/>
</dbReference>
<comment type="similarity">
    <text evidence="2">Belongs to the MscS (TC 1.A.23) family.</text>
</comment>
<dbReference type="Gene3D" id="1.10.287.1260">
    <property type="match status" value="1"/>
</dbReference>
<keyword evidence="4 7" id="KW-0812">Transmembrane</keyword>
<evidence type="ECO:0000259" key="8">
    <source>
        <dbReference type="Pfam" id="PF00924"/>
    </source>
</evidence>
<comment type="subcellular location">
    <subcellularLocation>
        <location evidence="1">Cell membrane</location>
        <topology evidence="1">Multi-pass membrane protein</topology>
    </subcellularLocation>
</comment>
<name>A0A1L3J912_9SPHN</name>
<dbReference type="InterPro" id="IPR011066">
    <property type="entry name" value="MscS_channel_C_sf"/>
</dbReference>
<evidence type="ECO:0000256" key="5">
    <source>
        <dbReference type="ARBA" id="ARBA00022989"/>
    </source>
</evidence>
<feature type="transmembrane region" description="Helical" evidence="7">
    <location>
        <begin position="75"/>
        <end position="94"/>
    </location>
</feature>
<feature type="domain" description="Mechanosensitive ion channel MscS" evidence="8">
    <location>
        <begin position="259"/>
        <end position="324"/>
    </location>
</feature>
<evidence type="ECO:0000313" key="11">
    <source>
        <dbReference type="Proteomes" id="UP000242561"/>
    </source>
</evidence>
<feature type="transmembrane region" description="Helical" evidence="7">
    <location>
        <begin position="33"/>
        <end position="54"/>
    </location>
</feature>
<dbReference type="InterPro" id="IPR052702">
    <property type="entry name" value="MscS-like_channel"/>
</dbReference>
<feature type="transmembrane region" description="Helical" evidence="7">
    <location>
        <begin position="250"/>
        <end position="271"/>
    </location>
</feature>
<evidence type="ECO:0000256" key="7">
    <source>
        <dbReference type="SAM" id="Phobius"/>
    </source>
</evidence>
<keyword evidence="6 7" id="KW-0472">Membrane</keyword>
<dbReference type="Proteomes" id="UP000242561">
    <property type="component" value="Chromosome"/>
</dbReference>
<evidence type="ECO:0000256" key="1">
    <source>
        <dbReference type="ARBA" id="ARBA00004651"/>
    </source>
</evidence>
<dbReference type="InterPro" id="IPR049278">
    <property type="entry name" value="MS_channel_C"/>
</dbReference>
<proteinExistence type="inferred from homology"/>
<dbReference type="Gene3D" id="3.30.70.100">
    <property type="match status" value="1"/>
</dbReference>
<accession>A0A1L3J912</accession>
<dbReference type="KEGG" id="sphl:LPB140_00665"/>
<dbReference type="EMBL" id="CP018154">
    <property type="protein sequence ID" value="APG61600.1"/>
    <property type="molecule type" value="Genomic_DNA"/>
</dbReference>
<evidence type="ECO:0000256" key="3">
    <source>
        <dbReference type="ARBA" id="ARBA00022475"/>
    </source>
</evidence>
<dbReference type="InterPro" id="IPR006685">
    <property type="entry name" value="MscS_channel_2nd"/>
</dbReference>
<dbReference type="InterPro" id="IPR023408">
    <property type="entry name" value="MscS_beta-dom_sf"/>
</dbReference>
<feature type="transmembrane region" description="Helical" evidence="7">
    <location>
        <begin position="219"/>
        <end position="244"/>
    </location>
</feature>
<dbReference type="PANTHER" id="PTHR30347">
    <property type="entry name" value="POTASSIUM CHANNEL RELATED"/>
    <property type="match status" value="1"/>
</dbReference>
<dbReference type="PANTHER" id="PTHR30347:SF1">
    <property type="entry name" value="MECHANOSENSITIVE CHANNEL MSCK"/>
    <property type="match status" value="1"/>
</dbReference>
<evidence type="ECO:0000259" key="9">
    <source>
        <dbReference type="Pfam" id="PF21082"/>
    </source>
</evidence>
<feature type="transmembrane region" description="Helical" evidence="7">
    <location>
        <begin position="129"/>
        <end position="158"/>
    </location>
</feature>
<evidence type="ECO:0000256" key="2">
    <source>
        <dbReference type="ARBA" id="ARBA00008017"/>
    </source>
</evidence>
<keyword evidence="5 7" id="KW-1133">Transmembrane helix</keyword>